<dbReference type="Gene3D" id="2.60.260.20">
    <property type="entry name" value="Urease metallochaperone UreE, N-terminal domain"/>
    <property type="match status" value="1"/>
</dbReference>
<evidence type="ECO:0000259" key="6">
    <source>
        <dbReference type="SMART" id="SM00988"/>
    </source>
</evidence>
<dbReference type="Proteomes" id="UP000185491">
    <property type="component" value="Chromosome"/>
</dbReference>
<keyword evidence="3 5" id="KW-0533">Nickel</keyword>
<evidence type="ECO:0000256" key="3">
    <source>
        <dbReference type="ARBA" id="ARBA00022596"/>
    </source>
</evidence>
<comment type="function">
    <text evidence="5">Involved in urease metallocenter assembly. Binds nickel. Probably functions as a nickel donor during metallocenter assembly.</text>
</comment>
<dbReference type="InterPro" id="IPR036118">
    <property type="entry name" value="UreE_N_sf"/>
</dbReference>
<dbReference type="AlphaFoldDB" id="A0A1L7D1Y3"/>
<dbReference type="HAMAP" id="MF_00822">
    <property type="entry name" value="UreE"/>
    <property type="match status" value="1"/>
</dbReference>
<dbReference type="PIRSF" id="PIRSF036402">
    <property type="entry name" value="Ureas_acces_UreE"/>
    <property type="match status" value="1"/>
</dbReference>
<accession>A0A1L7D1Y3</accession>
<feature type="domain" description="UreE urease accessory N-terminal" evidence="6">
    <location>
        <begin position="6"/>
        <end position="70"/>
    </location>
</feature>
<dbReference type="CDD" id="cd00571">
    <property type="entry name" value="UreE"/>
    <property type="match status" value="1"/>
</dbReference>
<dbReference type="GO" id="GO:0016151">
    <property type="term" value="F:nickel cation binding"/>
    <property type="evidence" value="ECO:0007669"/>
    <property type="project" value="UniProtKB-UniRule"/>
</dbReference>
<keyword evidence="4 5" id="KW-0143">Chaperone</keyword>
<evidence type="ECO:0000256" key="2">
    <source>
        <dbReference type="ARBA" id="ARBA00022490"/>
    </source>
</evidence>
<dbReference type="SUPFAM" id="SSF69287">
    <property type="entry name" value="Urease metallochaperone UreE, N-terminal domain"/>
    <property type="match status" value="1"/>
</dbReference>
<comment type="subcellular location">
    <subcellularLocation>
        <location evidence="1 5">Cytoplasm</location>
    </subcellularLocation>
</comment>
<dbReference type="Gene3D" id="3.30.70.790">
    <property type="entry name" value="UreE, C-terminal domain"/>
    <property type="match status" value="1"/>
</dbReference>
<evidence type="ECO:0000313" key="7">
    <source>
        <dbReference type="EMBL" id="APT91971.1"/>
    </source>
</evidence>
<dbReference type="EMBL" id="CP009249">
    <property type="protein sequence ID" value="APT91971.1"/>
    <property type="molecule type" value="Genomic_DNA"/>
</dbReference>
<dbReference type="InterPro" id="IPR012406">
    <property type="entry name" value="UreE"/>
</dbReference>
<comment type="similarity">
    <text evidence="5">Belongs to the UreE family.</text>
</comment>
<dbReference type="GO" id="GO:0065003">
    <property type="term" value="P:protein-containing complex assembly"/>
    <property type="evidence" value="ECO:0007669"/>
    <property type="project" value="InterPro"/>
</dbReference>
<name>A0A1L7D1Y3_9CORY</name>
<dbReference type="SMART" id="SM00988">
    <property type="entry name" value="UreE_N"/>
    <property type="match status" value="1"/>
</dbReference>
<proteinExistence type="inferred from homology"/>
<evidence type="ECO:0000313" key="8">
    <source>
        <dbReference type="Proteomes" id="UP000185491"/>
    </source>
</evidence>
<dbReference type="KEGG" id="cpho:CPHO_02560"/>
<dbReference type="RefSeq" id="WP_075732954.1">
    <property type="nucleotide sequence ID" value="NZ_CP009249.1"/>
</dbReference>
<dbReference type="InterPro" id="IPR004029">
    <property type="entry name" value="UreE_N"/>
</dbReference>
<gene>
    <name evidence="5" type="primary">ureE</name>
    <name evidence="7" type="ORF">CPHO_02560</name>
</gene>
<dbReference type="GO" id="GO:0006457">
    <property type="term" value="P:protein folding"/>
    <property type="evidence" value="ECO:0007669"/>
    <property type="project" value="InterPro"/>
</dbReference>
<organism evidence="7 8">
    <name type="scientific">Corynebacterium phocae</name>
    <dbReference type="NCBI Taxonomy" id="161895"/>
    <lineage>
        <taxon>Bacteria</taxon>
        <taxon>Bacillati</taxon>
        <taxon>Actinomycetota</taxon>
        <taxon>Actinomycetes</taxon>
        <taxon>Mycobacteriales</taxon>
        <taxon>Corynebacteriaceae</taxon>
        <taxon>Corynebacterium</taxon>
    </lineage>
</organism>
<keyword evidence="8" id="KW-1185">Reference proteome</keyword>
<dbReference type="GO" id="GO:0005737">
    <property type="term" value="C:cytoplasm"/>
    <property type="evidence" value="ECO:0007669"/>
    <property type="project" value="UniProtKB-SubCell"/>
</dbReference>
<protein>
    <recommendedName>
        <fullName evidence="5">Urease accessory protein UreE</fullName>
    </recommendedName>
</protein>
<dbReference type="Pfam" id="PF02814">
    <property type="entry name" value="UreE_N"/>
    <property type="match status" value="1"/>
</dbReference>
<keyword evidence="2 5" id="KW-0963">Cytoplasm</keyword>
<evidence type="ECO:0000256" key="4">
    <source>
        <dbReference type="ARBA" id="ARBA00023186"/>
    </source>
</evidence>
<evidence type="ECO:0000256" key="1">
    <source>
        <dbReference type="ARBA" id="ARBA00004496"/>
    </source>
</evidence>
<dbReference type="Pfam" id="PF05194">
    <property type="entry name" value="UreE_C"/>
    <property type="match status" value="1"/>
</dbReference>
<dbReference type="GO" id="GO:0051082">
    <property type="term" value="F:unfolded protein binding"/>
    <property type="evidence" value="ECO:0007669"/>
    <property type="project" value="UniProtKB-UniRule"/>
</dbReference>
<dbReference type="OrthoDB" id="9810882at2"/>
<dbReference type="InterPro" id="IPR007864">
    <property type="entry name" value="UreE_C_dom"/>
</dbReference>
<dbReference type="STRING" id="161895.CPHO_02560"/>
<sequence length="155" mass="17539">MLITEITGNVADGVPDGKPVEYLRFNDETRLKRVQRVTSQAGQEYALRLGNEVREIRDGDIFAGPADRLLVAAVEPTDVLVIEPASIEQALEVAHTLGNRHLQAQFFGRVNQFGAQVMVVRYDHTVEHYLDHVGVKYYRGDYVMPKAFRHAEHTH</sequence>
<dbReference type="GO" id="GO:0019627">
    <property type="term" value="P:urea metabolic process"/>
    <property type="evidence" value="ECO:0007669"/>
    <property type="project" value="InterPro"/>
</dbReference>
<reference evidence="7 8" key="1">
    <citation type="submission" date="2014-08" db="EMBL/GenBank/DDBJ databases">
        <title>Complete genome sequence of Corynebacterium phocae M408/89/1(T)(=DSM 44612(T)), isolated from the common seal (Phoca vitulina).</title>
        <authorList>
            <person name="Ruckert C."/>
            <person name="Albersmeier A."/>
            <person name="Winkler A."/>
            <person name="Kalinowski J."/>
        </authorList>
    </citation>
    <scope>NUCLEOTIDE SEQUENCE [LARGE SCALE GENOMIC DNA]</scope>
    <source>
        <strain evidence="7 8">M408/89/1</strain>
    </source>
</reference>
<evidence type="ECO:0000256" key="5">
    <source>
        <dbReference type="HAMAP-Rule" id="MF_00822"/>
    </source>
</evidence>
<dbReference type="SUPFAM" id="SSF69737">
    <property type="entry name" value="Urease metallochaperone UreE, C-terminal domain"/>
    <property type="match status" value="1"/>
</dbReference>